<name>A0A6I5A783_9BACI</name>
<dbReference type="EMBL" id="WMEQ01000026">
    <property type="protein sequence ID" value="MYL36029.1"/>
    <property type="molecule type" value="Genomic_DNA"/>
</dbReference>
<evidence type="ECO:0000313" key="2">
    <source>
        <dbReference type="Proteomes" id="UP000468638"/>
    </source>
</evidence>
<gene>
    <name evidence="1" type="ORF">GLW05_20880</name>
</gene>
<reference evidence="1 2" key="1">
    <citation type="submission" date="2019-11" db="EMBL/GenBank/DDBJ databases">
        <title>Genome sequences of 17 halophilic strains isolated from different environments.</title>
        <authorList>
            <person name="Furrow R.E."/>
        </authorList>
    </citation>
    <scope>NUCLEOTIDE SEQUENCE [LARGE SCALE GENOMIC DNA]</scope>
    <source>
        <strain evidence="1 2">22514_16_FS</strain>
    </source>
</reference>
<sequence length="95" mass="11057">MNNVFDLFKVRKDLGEIEELIARKHVSLVGDKEEVEAFNVVQIKEDLFNSIDKIDVFLDETDSNYVMAVAYENKAKVFRLFMHLKSVEEKMKDVG</sequence>
<evidence type="ECO:0000313" key="1">
    <source>
        <dbReference type="EMBL" id="MYL36029.1"/>
    </source>
</evidence>
<protein>
    <submittedName>
        <fullName evidence="1">Uncharacterized protein</fullName>
    </submittedName>
</protein>
<accession>A0A6I5A783</accession>
<dbReference type="Proteomes" id="UP000468638">
    <property type="component" value="Unassembled WGS sequence"/>
</dbReference>
<comment type="caution">
    <text evidence="1">The sequence shown here is derived from an EMBL/GenBank/DDBJ whole genome shotgun (WGS) entry which is preliminary data.</text>
</comment>
<proteinExistence type="predicted"/>
<dbReference type="RefSeq" id="WP_160910328.1">
    <property type="nucleotide sequence ID" value="NZ_WMEQ01000026.1"/>
</dbReference>
<dbReference type="AlphaFoldDB" id="A0A6I5A783"/>
<organism evidence="1 2">
    <name type="scientific">Pontibacillus yanchengensis</name>
    <dbReference type="NCBI Taxonomy" id="462910"/>
    <lineage>
        <taxon>Bacteria</taxon>
        <taxon>Bacillati</taxon>
        <taxon>Bacillota</taxon>
        <taxon>Bacilli</taxon>
        <taxon>Bacillales</taxon>
        <taxon>Bacillaceae</taxon>
        <taxon>Pontibacillus</taxon>
    </lineage>
</organism>